<accession>A0A6H1ZJH0</accession>
<dbReference type="AlphaFoldDB" id="A0A6H1ZJH0"/>
<dbReference type="EMBL" id="MT144676">
    <property type="protein sequence ID" value="QJH97182.1"/>
    <property type="molecule type" value="Genomic_DNA"/>
</dbReference>
<proteinExistence type="predicted"/>
<evidence type="ECO:0000313" key="1">
    <source>
        <dbReference type="EMBL" id="QJA47467.1"/>
    </source>
</evidence>
<name>A0A6H1ZJH0_9ZZZZ</name>
<reference evidence="1" key="1">
    <citation type="submission" date="2020-03" db="EMBL/GenBank/DDBJ databases">
        <title>The deep terrestrial virosphere.</title>
        <authorList>
            <person name="Holmfeldt K."/>
            <person name="Nilsson E."/>
            <person name="Simone D."/>
            <person name="Lopez-Fernandez M."/>
            <person name="Wu X."/>
            <person name="de Brujin I."/>
            <person name="Lundin D."/>
            <person name="Andersson A."/>
            <person name="Bertilsson S."/>
            <person name="Dopson M."/>
        </authorList>
    </citation>
    <scope>NUCLEOTIDE SEQUENCE</scope>
    <source>
        <strain evidence="1">TM448A00683</strain>
        <strain evidence="2">TM448B00947</strain>
    </source>
</reference>
<protein>
    <submittedName>
        <fullName evidence="1">Uncharacterized protein</fullName>
    </submittedName>
</protein>
<organism evidence="1">
    <name type="scientific">viral metagenome</name>
    <dbReference type="NCBI Taxonomy" id="1070528"/>
    <lineage>
        <taxon>unclassified sequences</taxon>
        <taxon>metagenomes</taxon>
        <taxon>organismal metagenomes</taxon>
    </lineage>
</organism>
<dbReference type="EMBL" id="MT144044">
    <property type="protein sequence ID" value="QJA47467.1"/>
    <property type="molecule type" value="Genomic_DNA"/>
</dbReference>
<sequence length="73" mass="8278">MQEIEDKLKSAPIEALKGRPVAKVEWEFPQQAWIGTEMREALIAIVKVYPEGQKKAIGLPIELCFCPFCGKKF</sequence>
<evidence type="ECO:0000313" key="2">
    <source>
        <dbReference type="EMBL" id="QJH97182.1"/>
    </source>
</evidence>
<gene>
    <name evidence="1" type="ORF">TM448A00683_0002</name>
    <name evidence="2" type="ORF">TM448B00947_0016</name>
</gene>